<dbReference type="Gene3D" id="1.10.1200.10">
    <property type="entry name" value="ACP-like"/>
    <property type="match status" value="1"/>
</dbReference>
<dbReference type="InterPro" id="IPR036291">
    <property type="entry name" value="NAD(P)-bd_dom_sf"/>
</dbReference>
<organism evidence="5 6">
    <name type="scientific">Collybia nuda</name>
    <dbReference type="NCBI Taxonomy" id="64659"/>
    <lineage>
        <taxon>Eukaryota</taxon>
        <taxon>Fungi</taxon>
        <taxon>Dikarya</taxon>
        <taxon>Basidiomycota</taxon>
        <taxon>Agaricomycotina</taxon>
        <taxon>Agaricomycetes</taxon>
        <taxon>Agaricomycetidae</taxon>
        <taxon>Agaricales</taxon>
        <taxon>Tricholomatineae</taxon>
        <taxon>Clitocybaceae</taxon>
        <taxon>Collybia</taxon>
    </lineage>
</organism>
<comment type="caution">
    <text evidence="5">The sequence shown here is derived from an EMBL/GenBank/DDBJ whole genome shotgun (WGS) entry which is preliminary data.</text>
</comment>
<evidence type="ECO:0000256" key="1">
    <source>
        <dbReference type="ARBA" id="ARBA00022450"/>
    </source>
</evidence>
<evidence type="ECO:0000256" key="2">
    <source>
        <dbReference type="ARBA" id="ARBA00022553"/>
    </source>
</evidence>
<feature type="domain" description="Thioester reductase (TE)" evidence="4">
    <location>
        <begin position="704"/>
        <end position="929"/>
    </location>
</feature>
<proteinExistence type="predicted"/>
<dbReference type="Pfam" id="PF23562">
    <property type="entry name" value="AMP-binding_C_3"/>
    <property type="match status" value="1"/>
</dbReference>
<dbReference type="EMBL" id="MU150312">
    <property type="protein sequence ID" value="KAF9459676.1"/>
    <property type="molecule type" value="Genomic_DNA"/>
</dbReference>
<dbReference type="OrthoDB" id="429813at2759"/>
<dbReference type="SUPFAM" id="SSF56801">
    <property type="entry name" value="Acetyl-CoA synthetase-like"/>
    <property type="match status" value="1"/>
</dbReference>
<dbReference type="PANTHER" id="PTHR43439:SF2">
    <property type="entry name" value="ENZYME, PUTATIVE (JCVI)-RELATED"/>
    <property type="match status" value="1"/>
</dbReference>
<dbReference type="InterPro" id="IPR013120">
    <property type="entry name" value="FAR_NAD-bd"/>
</dbReference>
<sequence length="1070" mass="116510">MAFPTLQGVSSSTFRPPPLDGSLTLPEVFDFHAANNPGHPLFRYEDHDGLHTIVWSSAVEAFHAAAQLVQGDVPSDAKGSSPKVISILAATDSITYFTLIAGIMRAGFQAFPISPRNSAVAIAHLLKSTSSAYLYVSSDPAMQGLARSALDMMASESKVPVMQLTMPTFSTLFGSGTRNHLPPMEKVDRDQPAIILHSSGSTAFPKPIKFTYRTLLQSGLLPYYGETDICGETLSSHAVPMFHLMGVVQLPWTAYSGLTIAVFPPTLPPTIPTPDKVFAAALATNCSLVFCVPVFLEVFSLVESWARDPARLPALQGFKTLIFAGGPLQPSVGDMLVENNVNIVPLYGLTETGTVTLFLPKQPPKEGWDYFRFSPHCSPVCVPLEDQEGVYHLVMKETPTHTPTVLNTTVDGVKALNTNDLLVRHPTNPELWKVFGRQDDQIMHSTGEKTNPVPLEAILMKDTRITNVVMFGRGKFHAGALVVPDQPFEPSDLTHLAEYRNAIWPTIEQANNFAPSHSRIFKEMIIVANPKKPFELTAKGTPRRHVVLDAYAGEIEAAYDAVEQSSQVHLQPPSTFTPEATLLFIRRALAEVMPKVPADGDDIFQHGCDSLQATWLRNTILHAIRVSALKVNTRTLPYNFVYSNPTIRKLADYVVRVSQGAQPSVEGAHERAAAMKAMVQKYTSDFPRHMPSNKAPSRNCVLMTGTTGVLGSFILKSLLETPNIDLVFGLNRPDAKNNRNIRDRQISSFENAGINGSLIDSPKLRLVEGDLNAQNFGLSLEVHEEIRVKTTTIIHNAWQVEFNRLLSSMEPLVRGTRRLIDFALIAPHPSPRQLVFISSSSVVLNWSGSSTTPEGPVTDPGVTMGSGYSDSKWVTERVLDAAAGYGFSPIVIRPGQLCGGIGGAWKTNEWFPALVRSGQILGYLPDISGVVSWFRTSTAATAVVELMDSKERYFQIAHPSPIPMSLVLQTLSTIFGIPIVPYAKWLSALEAAASGGNPGTDNPAVHLLEFFASRKKNAEAADSSIEALFGTSLATTLTAASAPSLGSATKIGPEDIESWVVYWRKIGFLA</sequence>
<keyword evidence="2" id="KW-0597">Phosphoprotein</keyword>
<evidence type="ECO:0000313" key="6">
    <source>
        <dbReference type="Proteomes" id="UP000807353"/>
    </source>
</evidence>
<keyword evidence="1" id="KW-0596">Phosphopantetheine</keyword>
<dbReference type="PANTHER" id="PTHR43439">
    <property type="entry name" value="PHENYLACETATE-COENZYME A LIGASE"/>
    <property type="match status" value="1"/>
</dbReference>
<evidence type="ECO:0008006" key="7">
    <source>
        <dbReference type="Google" id="ProtNLM"/>
    </source>
</evidence>
<dbReference type="InterPro" id="IPR000873">
    <property type="entry name" value="AMP-dep_synth/lig_dom"/>
</dbReference>
<dbReference type="SUPFAM" id="SSF51735">
    <property type="entry name" value="NAD(P)-binding Rossmann-fold domains"/>
    <property type="match status" value="1"/>
</dbReference>
<dbReference type="InterPro" id="IPR042099">
    <property type="entry name" value="ANL_N_sf"/>
</dbReference>
<dbReference type="Proteomes" id="UP000807353">
    <property type="component" value="Unassembled WGS sequence"/>
</dbReference>
<dbReference type="InterPro" id="IPR036736">
    <property type="entry name" value="ACP-like_sf"/>
</dbReference>
<dbReference type="Pfam" id="PF00501">
    <property type="entry name" value="AMP-binding"/>
    <property type="match status" value="1"/>
</dbReference>
<dbReference type="InterPro" id="IPR051414">
    <property type="entry name" value="Adenylate-forming_Reductase"/>
</dbReference>
<dbReference type="Gene3D" id="3.40.50.720">
    <property type="entry name" value="NAD(P)-binding Rossmann-like Domain"/>
    <property type="match status" value="1"/>
</dbReference>
<keyword evidence="6" id="KW-1185">Reference proteome</keyword>
<protein>
    <recommendedName>
        <fullName evidence="7">Acetyl-CoA synthetase-like protein</fullName>
    </recommendedName>
</protein>
<dbReference type="Gene3D" id="3.40.50.12780">
    <property type="entry name" value="N-terminal domain of ligase-like"/>
    <property type="match status" value="1"/>
</dbReference>
<gene>
    <name evidence="5" type="ORF">BDZ94DRAFT_1284298</name>
</gene>
<evidence type="ECO:0000259" key="3">
    <source>
        <dbReference type="Pfam" id="PF00501"/>
    </source>
</evidence>
<evidence type="ECO:0000259" key="4">
    <source>
        <dbReference type="Pfam" id="PF07993"/>
    </source>
</evidence>
<dbReference type="AlphaFoldDB" id="A0A9P5Y1M3"/>
<name>A0A9P5Y1M3_9AGAR</name>
<reference evidence="5" key="1">
    <citation type="submission" date="2020-11" db="EMBL/GenBank/DDBJ databases">
        <authorList>
            <consortium name="DOE Joint Genome Institute"/>
            <person name="Ahrendt S."/>
            <person name="Riley R."/>
            <person name="Andreopoulos W."/>
            <person name="Labutti K."/>
            <person name="Pangilinan J."/>
            <person name="Ruiz-Duenas F.J."/>
            <person name="Barrasa J.M."/>
            <person name="Sanchez-Garcia M."/>
            <person name="Camarero S."/>
            <person name="Miyauchi S."/>
            <person name="Serrano A."/>
            <person name="Linde D."/>
            <person name="Babiker R."/>
            <person name="Drula E."/>
            <person name="Ayuso-Fernandez I."/>
            <person name="Pacheco R."/>
            <person name="Padilla G."/>
            <person name="Ferreira P."/>
            <person name="Barriuso J."/>
            <person name="Kellner H."/>
            <person name="Castanera R."/>
            <person name="Alfaro M."/>
            <person name="Ramirez L."/>
            <person name="Pisabarro A.G."/>
            <person name="Kuo A."/>
            <person name="Tritt A."/>
            <person name="Lipzen A."/>
            <person name="He G."/>
            <person name="Yan M."/>
            <person name="Ng V."/>
            <person name="Cullen D."/>
            <person name="Martin F."/>
            <person name="Rosso M.-N."/>
            <person name="Henrissat B."/>
            <person name="Hibbett D."/>
            <person name="Martinez A.T."/>
            <person name="Grigoriev I.V."/>
        </authorList>
    </citation>
    <scope>NUCLEOTIDE SEQUENCE</scope>
    <source>
        <strain evidence="5">CBS 247.69</strain>
    </source>
</reference>
<accession>A0A9P5Y1M3</accession>
<evidence type="ECO:0000313" key="5">
    <source>
        <dbReference type="EMBL" id="KAF9459676.1"/>
    </source>
</evidence>
<dbReference type="Pfam" id="PF07993">
    <property type="entry name" value="NAD_binding_4"/>
    <property type="match status" value="1"/>
</dbReference>
<feature type="domain" description="AMP-dependent synthetase/ligase" evidence="3">
    <location>
        <begin position="88"/>
        <end position="362"/>
    </location>
</feature>